<organism evidence="11 12">
    <name type="scientific">Jannaschia pohangensis</name>
    <dbReference type="NCBI Taxonomy" id="390807"/>
    <lineage>
        <taxon>Bacteria</taxon>
        <taxon>Pseudomonadati</taxon>
        <taxon>Pseudomonadota</taxon>
        <taxon>Alphaproteobacteria</taxon>
        <taxon>Rhodobacterales</taxon>
        <taxon>Roseobacteraceae</taxon>
        <taxon>Jannaschia</taxon>
    </lineage>
</organism>
<accession>A0A1I3JX01</accession>
<dbReference type="PANTHER" id="PTHR43197:SF1">
    <property type="entry name" value="UTP--GLUCOSE-1-PHOSPHATE URIDYLYLTRANSFERASE"/>
    <property type="match status" value="1"/>
</dbReference>
<dbReference type="Proteomes" id="UP000199110">
    <property type="component" value="Unassembled WGS sequence"/>
</dbReference>
<dbReference type="RefSeq" id="WP_139212293.1">
    <property type="nucleotide sequence ID" value="NZ_FORA01000001.1"/>
</dbReference>
<keyword evidence="12" id="KW-1185">Reference proteome</keyword>
<feature type="domain" description="Nucleotidyl transferase" evidence="10">
    <location>
        <begin position="12"/>
        <end position="267"/>
    </location>
</feature>
<evidence type="ECO:0000256" key="5">
    <source>
        <dbReference type="ARBA" id="ARBA00022695"/>
    </source>
</evidence>
<evidence type="ECO:0000256" key="6">
    <source>
        <dbReference type="ARBA" id="ARBA00031455"/>
    </source>
</evidence>
<dbReference type="InterPro" id="IPR029044">
    <property type="entry name" value="Nucleotide-diphossugar_trans"/>
</dbReference>
<dbReference type="PANTHER" id="PTHR43197">
    <property type="entry name" value="UTP--GLUCOSE-1-PHOSPHATE URIDYLYLTRANSFERASE"/>
    <property type="match status" value="1"/>
</dbReference>
<dbReference type="Pfam" id="PF00483">
    <property type="entry name" value="NTP_transferase"/>
    <property type="match status" value="1"/>
</dbReference>
<evidence type="ECO:0000313" key="11">
    <source>
        <dbReference type="EMBL" id="SFI64704.1"/>
    </source>
</evidence>
<evidence type="ECO:0000256" key="9">
    <source>
        <dbReference type="ARBA" id="ARBA00048128"/>
    </source>
</evidence>
<dbReference type="GO" id="GO:0006011">
    <property type="term" value="P:UDP-alpha-D-glucose metabolic process"/>
    <property type="evidence" value="ECO:0007669"/>
    <property type="project" value="InterPro"/>
</dbReference>
<dbReference type="InterPro" id="IPR005835">
    <property type="entry name" value="NTP_transferase_dom"/>
</dbReference>
<evidence type="ECO:0000259" key="10">
    <source>
        <dbReference type="Pfam" id="PF00483"/>
    </source>
</evidence>
<evidence type="ECO:0000256" key="7">
    <source>
        <dbReference type="ARBA" id="ARBA00031959"/>
    </source>
</evidence>
<evidence type="ECO:0000256" key="8">
    <source>
        <dbReference type="ARBA" id="ARBA00032341"/>
    </source>
</evidence>
<dbReference type="EC" id="2.7.7.9" evidence="2"/>
<dbReference type="GO" id="GO:0003983">
    <property type="term" value="F:UTP:glucose-1-phosphate uridylyltransferase activity"/>
    <property type="evidence" value="ECO:0007669"/>
    <property type="project" value="UniProtKB-EC"/>
</dbReference>
<evidence type="ECO:0000256" key="2">
    <source>
        <dbReference type="ARBA" id="ARBA00012415"/>
    </source>
</evidence>
<sequence length="281" mass="29758">MQNLETVVFPVAGLGTRMLPATKVTPKELLPVYDTPLLQFAVEEALDAGARHLIFVIHPDKTAIESYIRPAPALEKTLVASGKEDLLQAVRRCTTPSDVKVTFVMQHEPKGLGHAVHCALPEGATGPVGIILPDDLILGAPCLTEMTNAFDPETMTSLVAAQQVPRQKVSSYGIFDCDDDGSQTTAARGFVEKPAQDDAPSTLAAVGRYILMPGVFDVLGTTGQGAGGEIQLTDAIADSGGVHAFRFTGQRFDCGSVDGMVDATLAVQAMRKRAHLSFAAE</sequence>
<keyword evidence="4 11" id="KW-0808">Transferase</keyword>
<evidence type="ECO:0000256" key="1">
    <source>
        <dbReference type="ARBA" id="ARBA00006890"/>
    </source>
</evidence>
<comment type="similarity">
    <text evidence="1">Belongs to the UDPGP type 2 family.</text>
</comment>
<evidence type="ECO:0000256" key="3">
    <source>
        <dbReference type="ARBA" id="ARBA00019048"/>
    </source>
</evidence>
<dbReference type="SUPFAM" id="SSF53448">
    <property type="entry name" value="Nucleotide-diphospho-sugar transferases"/>
    <property type="match status" value="1"/>
</dbReference>
<evidence type="ECO:0000313" key="12">
    <source>
        <dbReference type="Proteomes" id="UP000199110"/>
    </source>
</evidence>
<proteinExistence type="inferred from homology"/>
<protein>
    <recommendedName>
        <fullName evidence="3">UTP--glucose-1-phosphate uridylyltransferase</fullName>
        <ecNumber evidence="2">2.7.7.9</ecNumber>
    </recommendedName>
    <alternativeName>
        <fullName evidence="6">Alpha-D-glucosyl-1-phosphate uridylyltransferase</fullName>
    </alternativeName>
    <alternativeName>
        <fullName evidence="7">UDP-glucose pyrophosphorylase</fullName>
    </alternativeName>
    <alternativeName>
        <fullName evidence="8">Uridine diphosphoglucose pyrophosphorylase</fullName>
    </alternativeName>
</protein>
<comment type="catalytic activity">
    <reaction evidence="9">
        <text>alpha-D-glucose 1-phosphate + UTP + H(+) = UDP-alpha-D-glucose + diphosphate</text>
        <dbReference type="Rhea" id="RHEA:19889"/>
        <dbReference type="ChEBI" id="CHEBI:15378"/>
        <dbReference type="ChEBI" id="CHEBI:33019"/>
        <dbReference type="ChEBI" id="CHEBI:46398"/>
        <dbReference type="ChEBI" id="CHEBI:58601"/>
        <dbReference type="ChEBI" id="CHEBI:58885"/>
        <dbReference type="EC" id="2.7.7.9"/>
    </reaction>
</comment>
<dbReference type="EMBL" id="FORA01000001">
    <property type="protein sequence ID" value="SFI64704.1"/>
    <property type="molecule type" value="Genomic_DNA"/>
</dbReference>
<reference evidence="11 12" key="1">
    <citation type="submission" date="2016-10" db="EMBL/GenBank/DDBJ databases">
        <authorList>
            <person name="de Groot N.N."/>
        </authorList>
    </citation>
    <scope>NUCLEOTIDE SEQUENCE [LARGE SCALE GENOMIC DNA]</scope>
    <source>
        <strain evidence="11 12">DSM 19073</strain>
    </source>
</reference>
<dbReference type="Gene3D" id="3.90.550.10">
    <property type="entry name" value="Spore Coat Polysaccharide Biosynthesis Protein SpsA, Chain A"/>
    <property type="match status" value="1"/>
</dbReference>
<dbReference type="OrthoDB" id="9803306at2"/>
<dbReference type="AlphaFoldDB" id="A0A1I3JX01"/>
<name>A0A1I3JX01_9RHOB</name>
<dbReference type="InterPro" id="IPR005771">
    <property type="entry name" value="GalU_uridylyltTrfase_bac/arc"/>
</dbReference>
<evidence type="ECO:0000256" key="4">
    <source>
        <dbReference type="ARBA" id="ARBA00022679"/>
    </source>
</evidence>
<gene>
    <name evidence="11" type="ORF">SAMN04488095_1458</name>
</gene>
<dbReference type="STRING" id="390807.SAMN04488095_1458"/>
<keyword evidence="5 11" id="KW-0548">Nucleotidyltransferase</keyword>